<dbReference type="EMBL" id="HG994372">
    <property type="protein sequence ID" value="CAF2105800.1"/>
    <property type="molecule type" value="Genomic_DNA"/>
</dbReference>
<dbReference type="SMR" id="A0A816UA29"/>
<organism evidence="2">
    <name type="scientific">Brassica napus</name>
    <name type="common">Rape</name>
    <dbReference type="NCBI Taxonomy" id="3708"/>
    <lineage>
        <taxon>Eukaryota</taxon>
        <taxon>Viridiplantae</taxon>
        <taxon>Streptophyta</taxon>
        <taxon>Embryophyta</taxon>
        <taxon>Tracheophyta</taxon>
        <taxon>Spermatophyta</taxon>
        <taxon>Magnoliopsida</taxon>
        <taxon>eudicotyledons</taxon>
        <taxon>Gunneridae</taxon>
        <taxon>Pentapetalae</taxon>
        <taxon>rosids</taxon>
        <taxon>malvids</taxon>
        <taxon>Brassicales</taxon>
        <taxon>Brassicaceae</taxon>
        <taxon>Brassiceae</taxon>
        <taxon>Brassica</taxon>
    </lineage>
</organism>
<accession>A0A816UA29</accession>
<sequence length="105" mass="11908">MLCPRVVLSFSPLIVNRHLLMTYLFGDETEEEKKVAEGSEAAKKDTKKPKESKPLSLSLFYCKHVCLLLLLGSHVVSNNCCRKTGFSWLRYQEAHDHPPSSNDKS</sequence>
<name>A0A816UA29_BRANA</name>
<protein>
    <submittedName>
        <fullName evidence="2">(rape) hypothetical protein</fullName>
    </submittedName>
</protein>
<gene>
    <name evidence="2" type="ORF">DARMORV10_C08P03810.1</name>
</gene>
<feature type="region of interest" description="Disordered" evidence="1">
    <location>
        <begin position="34"/>
        <end position="53"/>
    </location>
</feature>
<dbReference type="AlphaFoldDB" id="A0A816UA29"/>
<evidence type="ECO:0000256" key="1">
    <source>
        <dbReference type="SAM" id="MobiDB-lite"/>
    </source>
</evidence>
<evidence type="ECO:0000313" key="2">
    <source>
        <dbReference type="EMBL" id="CAF2105800.1"/>
    </source>
</evidence>
<reference evidence="2" key="1">
    <citation type="submission" date="2021-01" db="EMBL/GenBank/DDBJ databases">
        <authorList>
            <consortium name="Genoscope - CEA"/>
            <person name="William W."/>
        </authorList>
    </citation>
    <scope>NUCLEOTIDE SEQUENCE</scope>
</reference>
<dbReference type="Proteomes" id="UP001295469">
    <property type="component" value="Chromosome C08"/>
</dbReference>
<proteinExistence type="predicted"/>